<dbReference type="Proteomes" id="UP000017836">
    <property type="component" value="Unassembled WGS sequence"/>
</dbReference>
<proteinExistence type="predicted"/>
<evidence type="ECO:0000313" key="1">
    <source>
        <dbReference type="EMBL" id="ERN17962.1"/>
    </source>
</evidence>
<evidence type="ECO:0000313" key="2">
    <source>
        <dbReference type="Proteomes" id="UP000017836"/>
    </source>
</evidence>
<dbReference type="Gramene" id="ERN17962">
    <property type="protein sequence ID" value="ERN17962"/>
    <property type="gene ID" value="AMTR_s00046p00083630"/>
</dbReference>
<gene>
    <name evidence="1" type="ORF">AMTR_s00046p00083630</name>
</gene>
<name>U5D952_AMBTC</name>
<dbReference type="AlphaFoldDB" id="U5D952"/>
<reference evidence="2" key="1">
    <citation type="journal article" date="2013" name="Science">
        <title>The Amborella genome and the evolution of flowering plants.</title>
        <authorList>
            <consortium name="Amborella Genome Project"/>
        </authorList>
    </citation>
    <scope>NUCLEOTIDE SEQUENCE [LARGE SCALE GENOMIC DNA]</scope>
</reference>
<keyword evidence="2" id="KW-1185">Reference proteome</keyword>
<dbReference type="EMBL" id="KI392290">
    <property type="protein sequence ID" value="ERN17962.1"/>
    <property type="molecule type" value="Genomic_DNA"/>
</dbReference>
<accession>U5D952</accession>
<protein>
    <submittedName>
        <fullName evidence="1">Uncharacterized protein</fullName>
    </submittedName>
</protein>
<dbReference type="HOGENOM" id="CLU_1423316_0_0_1"/>
<sequence length="191" mass="20808">MPLVLGASLIGLDSHMAEASLDIKGGGGLLECGGGEGSLKFEEGIGLKEPYQTSVKTITLCNFLLGVASLKERQQQFVLIQFVLAILSVMYPHWHRNAIRKNCVHHCLTFGLLLVDSMTLMVIDDEAENVAAMEVNSTEKYVLSDPKDRVSMPAEALVALEGTNSSPAEMMESQMSLLNQLRVLISRSLVM</sequence>
<organism evidence="1 2">
    <name type="scientific">Amborella trichopoda</name>
    <dbReference type="NCBI Taxonomy" id="13333"/>
    <lineage>
        <taxon>Eukaryota</taxon>
        <taxon>Viridiplantae</taxon>
        <taxon>Streptophyta</taxon>
        <taxon>Embryophyta</taxon>
        <taxon>Tracheophyta</taxon>
        <taxon>Spermatophyta</taxon>
        <taxon>Magnoliopsida</taxon>
        <taxon>Amborellales</taxon>
        <taxon>Amborellaceae</taxon>
        <taxon>Amborella</taxon>
    </lineage>
</organism>